<organism evidence="2 3">
    <name type="scientific">Cardiosporidium cionae</name>
    <dbReference type="NCBI Taxonomy" id="476202"/>
    <lineage>
        <taxon>Eukaryota</taxon>
        <taxon>Sar</taxon>
        <taxon>Alveolata</taxon>
        <taxon>Apicomplexa</taxon>
        <taxon>Aconoidasida</taxon>
        <taxon>Nephromycida</taxon>
        <taxon>Cardiosporidium</taxon>
    </lineage>
</organism>
<gene>
    <name evidence="2" type="ORF">IE077_003289</name>
</gene>
<feature type="compositionally biased region" description="Basic and acidic residues" evidence="1">
    <location>
        <begin position="262"/>
        <end position="284"/>
    </location>
</feature>
<feature type="region of interest" description="Disordered" evidence="1">
    <location>
        <begin position="262"/>
        <end position="285"/>
    </location>
</feature>
<evidence type="ECO:0008006" key="4">
    <source>
        <dbReference type="Google" id="ProtNLM"/>
    </source>
</evidence>
<comment type="caution">
    <text evidence="2">The sequence shown here is derived from an EMBL/GenBank/DDBJ whole genome shotgun (WGS) entry which is preliminary data.</text>
</comment>
<evidence type="ECO:0000313" key="2">
    <source>
        <dbReference type="EMBL" id="KAF8820324.1"/>
    </source>
</evidence>
<keyword evidence="3" id="KW-1185">Reference proteome</keyword>
<dbReference type="Proteomes" id="UP000823046">
    <property type="component" value="Unassembled WGS sequence"/>
</dbReference>
<protein>
    <recommendedName>
        <fullName evidence="4">EF-hand domain-containing protein</fullName>
    </recommendedName>
</protein>
<sequence length="437" mass="50704">MFAMDNYSIFSPCDIHRTPRKNSSEKTNFIKNLSAHTDCLKPFYLYDDTVIYRREGAQQKAKKEVALNSDTLAATEHDVKAPLPSRNSIWLANSTRWRQILRCYYTFDPWNKGYIDIDEACEWLEKEKDSNPNLAEFLLRILQDLVDFISSRQWVNEDYSGCSVYSILRTPHNPVNAAWCKNDEGVNQLSRNIFSGCPLNEKLKNQIAANYVSNQYADKRTVTPKEALAKLEKWRIQRLQKALDRKEEKVAILREKAEKGVKKLKEKDDELKERDNDTEKESASKRFTVAVLHKGDPVPKPLPFPHTLRNYSTLTALDEQSTQKKCIRRKPSAKRMPQARLKCPYISFERPRTARVPLAAARRLLRERDLVDYSNSERASRNTNLNLSRTATNLKIWNSCADACDPQFDHRDPLLLSWEVAKKRSNTKFRDVQDASI</sequence>
<proteinExistence type="predicted"/>
<accession>A0ABQ7J8M6</accession>
<evidence type="ECO:0000256" key="1">
    <source>
        <dbReference type="SAM" id="MobiDB-lite"/>
    </source>
</evidence>
<name>A0ABQ7J8M6_9APIC</name>
<dbReference type="EMBL" id="JADAQX010000417">
    <property type="protein sequence ID" value="KAF8820324.1"/>
    <property type="molecule type" value="Genomic_DNA"/>
</dbReference>
<feature type="non-terminal residue" evidence="2">
    <location>
        <position position="437"/>
    </location>
</feature>
<evidence type="ECO:0000313" key="3">
    <source>
        <dbReference type="Proteomes" id="UP000823046"/>
    </source>
</evidence>
<reference evidence="2 3" key="1">
    <citation type="journal article" date="2020" name="bioRxiv">
        <title>Metabolic contributions of an alphaproteobacterial endosymbiont in the apicomplexan Cardiosporidium cionae.</title>
        <authorList>
            <person name="Hunter E.S."/>
            <person name="Paight C.J."/>
            <person name="Lane C.E."/>
        </authorList>
    </citation>
    <scope>NUCLEOTIDE SEQUENCE [LARGE SCALE GENOMIC DNA]</scope>
    <source>
        <strain evidence="2">ESH_2018</strain>
    </source>
</reference>